<keyword evidence="5" id="KW-0949">S-adenosyl-L-methionine</keyword>
<feature type="domain" description="DNA methylase adenine-specific" evidence="10">
    <location>
        <begin position="137"/>
        <end position="421"/>
    </location>
</feature>
<evidence type="ECO:0000256" key="6">
    <source>
        <dbReference type="ARBA" id="ARBA00022747"/>
    </source>
</evidence>
<dbReference type="PROSITE" id="PS00092">
    <property type="entry name" value="N6_MTASE"/>
    <property type="match status" value="1"/>
</dbReference>
<dbReference type="SUPFAM" id="SSF53335">
    <property type="entry name" value="S-adenosyl-L-methionine-dependent methyltransferases"/>
    <property type="match status" value="1"/>
</dbReference>
<dbReference type="Gene3D" id="3.40.50.150">
    <property type="entry name" value="Vaccinia Virus protein VP39"/>
    <property type="match status" value="1"/>
</dbReference>
<protein>
    <recommendedName>
        <fullName evidence="2">site-specific DNA-methyltransferase (adenine-specific)</fullName>
        <ecNumber evidence="2">2.1.1.72</ecNumber>
    </recommendedName>
</protein>
<name>A0ABT6H8S0_9BACI</name>
<keyword evidence="12" id="KW-1185">Reference proteome</keyword>
<organism evidence="11 12">
    <name type="scientific">Ectobacillus antri</name>
    <dbReference type="NCBI Taxonomy" id="2486280"/>
    <lineage>
        <taxon>Bacteria</taxon>
        <taxon>Bacillati</taxon>
        <taxon>Bacillota</taxon>
        <taxon>Bacilli</taxon>
        <taxon>Bacillales</taxon>
        <taxon>Bacillaceae</taxon>
        <taxon>Ectobacillus</taxon>
    </lineage>
</organism>
<evidence type="ECO:0000259" key="9">
    <source>
        <dbReference type="Pfam" id="PF01420"/>
    </source>
</evidence>
<evidence type="ECO:0000256" key="5">
    <source>
        <dbReference type="ARBA" id="ARBA00022691"/>
    </source>
</evidence>
<evidence type="ECO:0000256" key="1">
    <source>
        <dbReference type="ARBA" id="ARBA00010923"/>
    </source>
</evidence>
<keyword evidence="6" id="KW-0680">Restriction system</keyword>
<evidence type="ECO:0000313" key="11">
    <source>
        <dbReference type="EMBL" id="MDG5755273.1"/>
    </source>
</evidence>
<dbReference type="EMBL" id="JARULN010000023">
    <property type="protein sequence ID" value="MDG5755273.1"/>
    <property type="molecule type" value="Genomic_DNA"/>
</dbReference>
<dbReference type="SUPFAM" id="SSF116734">
    <property type="entry name" value="DNA methylase specificity domain"/>
    <property type="match status" value="1"/>
</dbReference>
<keyword evidence="4" id="KW-0808">Transferase</keyword>
<dbReference type="PANTHER" id="PTHR42933:SF3">
    <property type="entry name" value="TYPE I RESTRICTION ENZYME MJAVIII METHYLASE SUBUNIT"/>
    <property type="match status" value="1"/>
</dbReference>
<comment type="caution">
    <text evidence="11">The sequence shown here is derived from an EMBL/GenBank/DDBJ whole genome shotgun (WGS) entry which is preliminary data.</text>
</comment>
<feature type="domain" description="Type I restriction modification DNA specificity" evidence="9">
    <location>
        <begin position="444"/>
        <end position="610"/>
    </location>
</feature>
<evidence type="ECO:0000256" key="2">
    <source>
        <dbReference type="ARBA" id="ARBA00011900"/>
    </source>
</evidence>
<reference evidence="11 12" key="1">
    <citation type="submission" date="2023-04" db="EMBL/GenBank/DDBJ databases">
        <title>Ectobacillus antri isolated from activated sludge.</title>
        <authorList>
            <person name="Yan P."/>
            <person name="Liu X."/>
        </authorList>
    </citation>
    <scope>NUCLEOTIDE SEQUENCE [LARGE SCALE GENOMIC DNA]</scope>
    <source>
        <strain evidence="11 12">C18H</strain>
    </source>
</reference>
<evidence type="ECO:0000256" key="8">
    <source>
        <dbReference type="ARBA" id="ARBA00047942"/>
    </source>
</evidence>
<dbReference type="RefSeq" id="WP_278018572.1">
    <property type="nucleotide sequence ID" value="NZ_JARRRY010000021.1"/>
</dbReference>
<dbReference type="InterPro" id="IPR044946">
    <property type="entry name" value="Restrct_endonuc_typeI_TRD_sf"/>
</dbReference>
<dbReference type="Pfam" id="PF01420">
    <property type="entry name" value="Methylase_S"/>
    <property type="match status" value="1"/>
</dbReference>
<dbReference type="Pfam" id="PF02384">
    <property type="entry name" value="N6_Mtase"/>
    <property type="match status" value="1"/>
</dbReference>
<keyword evidence="7" id="KW-0238">DNA-binding</keyword>
<sequence>MENVEAKAVRTIAELSHVLRWEPFYKEIITKMFFAKFILVNKQHPYQISSDITWARISAPNANIGYYLDEVFHILEAQYQLSFSISGDFSFSRLSEPVLDEALLVMDQFSLTEAEFQDFNLTGAYFQSLVEQLGLRERKESVTTPEGLNQLMVRIVQPNQGTVYDGAAGIGSTLIAAHEFSKHIQTFGQELLQENVVLAYMNAIVHGVNLEQFQIAEGDTLFAPQFTEGEKRLTQFDYVLMNPPFGMKLDERHAAYDPYGRFNGRMGKTSRVHGDLAFLQHTVASLGEMGKAAVIVPTGVLMRSSGAEKGFREYAINTDIIETIVLLPHKLYPFFAIQTVLLVFNKNKPQARKGFVQFINAEEMFEGTRSQNILQTKHIDDIVSKYEHYTENGEDSRVVTIEEIRNNEYILNPKQYFTSQTVASEFGEVTINKLAYEKMVKHKKSFKQVADLSRGVNLPSKSMLKEGETYKVIQLKDVEDGVIYFDNVDDIAVQNAERYTVQAGDILIASRGTAFKVAIVPEHEGTFVLSNMFIRIRIYDQTSYLPEYVKAFIESPVGMAFLEGVQKGGAVRVLTTSDIENIEFPDLSLEEQQDIVRVLAKTEAKYKELLQQAQEILRDGKLDVYKQMGLSNVIEGV</sequence>
<dbReference type="InterPro" id="IPR000055">
    <property type="entry name" value="Restrct_endonuc_typeI_TRD"/>
</dbReference>
<evidence type="ECO:0000256" key="4">
    <source>
        <dbReference type="ARBA" id="ARBA00022679"/>
    </source>
</evidence>
<dbReference type="Gene3D" id="3.90.220.20">
    <property type="entry name" value="DNA methylase specificity domains"/>
    <property type="match status" value="1"/>
</dbReference>
<dbReference type="GO" id="GO:0008168">
    <property type="term" value="F:methyltransferase activity"/>
    <property type="evidence" value="ECO:0007669"/>
    <property type="project" value="UniProtKB-KW"/>
</dbReference>
<evidence type="ECO:0000313" key="12">
    <source>
        <dbReference type="Proteomes" id="UP001218246"/>
    </source>
</evidence>
<evidence type="ECO:0000256" key="3">
    <source>
        <dbReference type="ARBA" id="ARBA00022603"/>
    </source>
</evidence>
<evidence type="ECO:0000259" key="10">
    <source>
        <dbReference type="Pfam" id="PF02384"/>
    </source>
</evidence>
<comment type="similarity">
    <text evidence="1">Belongs to the type-I restriction system S methylase family.</text>
</comment>
<dbReference type="InterPro" id="IPR051537">
    <property type="entry name" value="DNA_Adenine_Mtase"/>
</dbReference>
<gene>
    <name evidence="11" type="ORF">P6P90_15245</name>
</gene>
<proteinExistence type="inferred from homology"/>
<keyword evidence="3 11" id="KW-0489">Methyltransferase</keyword>
<comment type="catalytic activity">
    <reaction evidence="8">
        <text>a 2'-deoxyadenosine in DNA + S-adenosyl-L-methionine = an N(6)-methyl-2'-deoxyadenosine in DNA + S-adenosyl-L-homocysteine + H(+)</text>
        <dbReference type="Rhea" id="RHEA:15197"/>
        <dbReference type="Rhea" id="RHEA-COMP:12418"/>
        <dbReference type="Rhea" id="RHEA-COMP:12419"/>
        <dbReference type="ChEBI" id="CHEBI:15378"/>
        <dbReference type="ChEBI" id="CHEBI:57856"/>
        <dbReference type="ChEBI" id="CHEBI:59789"/>
        <dbReference type="ChEBI" id="CHEBI:90615"/>
        <dbReference type="ChEBI" id="CHEBI:90616"/>
        <dbReference type="EC" id="2.1.1.72"/>
    </reaction>
</comment>
<dbReference type="InterPro" id="IPR003356">
    <property type="entry name" value="DNA_methylase_A-5"/>
</dbReference>
<accession>A0ABT6H8S0</accession>
<dbReference type="Proteomes" id="UP001218246">
    <property type="component" value="Unassembled WGS sequence"/>
</dbReference>
<dbReference type="PANTHER" id="PTHR42933">
    <property type="entry name" value="SLR6095 PROTEIN"/>
    <property type="match status" value="1"/>
</dbReference>
<dbReference type="PRINTS" id="PR00507">
    <property type="entry name" value="N12N6MTFRASE"/>
</dbReference>
<evidence type="ECO:0000256" key="7">
    <source>
        <dbReference type="ARBA" id="ARBA00023125"/>
    </source>
</evidence>
<dbReference type="EC" id="2.1.1.72" evidence="2"/>
<dbReference type="InterPro" id="IPR029063">
    <property type="entry name" value="SAM-dependent_MTases_sf"/>
</dbReference>
<dbReference type="InterPro" id="IPR002052">
    <property type="entry name" value="DNA_methylase_N6_adenine_CS"/>
</dbReference>
<dbReference type="GO" id="GO:0032259">
    <property type="term" value="P:methylation"/>
    <property type="evidence" value="ECO:0007669"/>
    <property type="project" value="UniProtKB-KW"/>
</dbReference>